<dbReference type="EMBL" id="BAAAFM010000001">
    <property type="protein sequence ID" value="GAA0200109.1"/>
    <property type="molecule type" value="Genomic_DNA"/>
</dbReference>
<dbReference type="PANTHER" id="PTHR30093">
    <property type="entry name" value="GENERAL SECRETION PATHWAY PROTEIN G"/>
    <property type="match status" value="1"/>
</dbReference>
<evidence type="ECO:0000313" key="6">
    <source>
        <dbReference type="Proteomes" id="UP001501221"/>
    </source>
</evidence>
<gene>
    <name evidence="5" type="ORF">GCM10009123_04330</name>
</gene>
<keyword evidence="2" id="KW-0488">Methylation</keyword>
<evidence type="ECO:0000256" key="3">
    <source>
        <dbReference type="RuleBase" id="RU000389"/>
    </source>
</evidence>
<dbReference type="NCBIfam" id="TIGR02532">
    <property type="entry name" value="IV_pilin_GFxxxE"/>
    <property type="match status" value="1"/>
</dbReference>
<keyword evidence="3" id="KW-0281">Fimbrium</keyword>
<organism evidence="5 6">
    <name type="scientific">Kangiella japonica</name>
    <dbReference type="NCBI Taxonomy" id="647384"/>
    <lineage>
        <taxon>Bacteria</taxon>
        <taxon>Pseudomonadati</taxon>
        <taxon>Pseudomonadota</taxon>
        <taxon>Gammaproteobacteria</taxon>
        <taxon>Kangiellales</taxon>
        <taxon>Kangiellaceae</taxon>
        <taxon>Kangiella</taxon>
    </lineage>
</organism>
<dbReference type="Pfam" id="PF07963">
    <property type="entry name" value="N_methyl"/>
    <property type="match status" value="1"/>
</dbReference>
<feature type="transmembrane region" description="Helical" evidence="4">
    <location>
        <begin position="12"/>
        <end position="32"/>
    </location>
</feature>
<sequence>MQTKKQAGFTLIELMIVIAIIGILAAIAIPAYQDFTIRSKVSEALVIAGKDKTSVSEFYISTGALPADAAEAGINVSAAQSDYLTADTAVAGGTVTYTLGNLGSADAIGTFIFAPTATDNGVSWDCTGGTFPDKYRPANCR</sequence>
<keyword evidence="4" id="KW-0812">Transmembrane</keyword>
<evidence type="ECO:0000256" key="4">
    <source>
        <dbReference type="SAM" id="Phobius"/>
    </source>
</evidence>
<dbReference type="SUPFAM" id="SSF54523">
    <property type="entry name" value="Pili subunits"/>
    <property type="match status" value="1"/>
</dbReference>
<dbReference type="InterPro" id="IPR012902">
    <property type="entry name" value="N_methyl_site"/>
</dbReference>
<keyword evidence="4" id="KW-0472">Membrane</keyword>
<accession>A0ABP3CDT1</accession>
<keyword evidence="4" id="KW-1133">Transmembrane helix</keyword>
<dbReference type="Pfam" id="PF00114">
    <property type="entry name" value="Pilin"/>
    <property type="match status" value="1"/>
</dbReference>
<keyword evidence="6" id="KW-1185">Reference proteome</keyword>
<evidence type="ECO:0000313" key="5">
    <source>
        <dbReference type="EMBL" id="GAA0200109.1"/>
    </source>
</evidence>
<proteinExistence type="inferred from homology"/>
<protein>
    <submittedName>
        <fullName evidence="5">Pilin</fullName>
    </submittedName>
</protein>
<reference evidence="6" key="1">
    <citation type="journal article" date="2019" name="Int. J. Syst. Evol. Microbiol.">
        <title>The Global Catalogue of Microorganisms (GCM) 10K type strain sequencing project: providing services to taxonomists for standard genome sequencing and annotation.</title>
        <authorList>
            <consortium name="The Broad Institute Genomics Platform"/>
            <consortium name="The Broad Institute Genome Sequencing Center for Infectious Disease"/>
            <person name="Wu L."/>
            <person name="Ma J."/>
        </authorList>
    </citation>
    <scope>NUCLEOTIDE SEQUENCE [LARGE SCALE GENOMIC DNA]</scope>
    <source>
        <strain evidence="6">JCM 16211</strain>
    </source>
</reference>
<dbReference type="Proteomes" id="UP001501221">
    <property type="component" value="Unassembled WGS sequence"/>
</dbReference>
<evidence type="ECO:0000256" key="1">
    <source>
        <dbReference type="ARBA" id="ARBA00005233"/>
    </source>
</evidence>
<comment type="caution">
    <text evidence="5">The sequence shown here is derived from an EMBL/GenBank/DDBJ whole genome shotgun (WGS) entry which is preliminary data.</text>
</comment>
<dbReference type="Gene3D" id="3.30.700.10">
    <property type="entry name" value="Glycoprotein, Type 4 Pilin"/>
    <property type="match status" value="1"/>
</dbReference>
<dbReference type="InterPro" id="IPR045584">
    <property type="entry name" value="Pilin-like"/>
</dbReference>
<dbReference type="PROSITE" id="PS00409">
    <property type="entry name" value="PROKAR_NTER_METHYL"/>
    <property type="match status" value="1"/>
</dbReference>
<name>A0ABP3CDT1_9GAMM</name>
<dbReference type="InterPro" id="IPR001082">
    <property type="entry name" value="Pilin"/>
</dbReference>
<dbReference type="PANTHER" id="PTHR30093:SF34">
    <property type="entry name" value="PREPILIN PEPTIDASE-DEPENDENT PROTEIN D"/>
    <property type="match status" value="1"/>
</dbReference>
<evidence type="ECO:0000256" key="2">
    <source>
        <dbReference type="ARBA" id="ARBA00022481"/>
    </source>
</evidence>
<comment type="similarity">
    <text evidence="1 3">Belongs to the N-Me-Phe pilin family.</text>
</comment>
<dbReference type="RefSeq" id="WP_343985852.1">
    <property type="nucleotide sequence ID" value="NZ_BAAAFM010000001.1"/>
</dbReference>